<keyword evidence="1" id="KW-0732">Signal</keyword>
<dbReference type="Proteomes" id="UP001642483">
    <property type="component" value="Unassembled WGS sequence"/>
</dbReference>
<feature type="signal peptide" evidence="1">
    <location>
        <begin position="1"/>
        <end position="20"/>
    </location>
</feature>
<protein>
    <recommendedName>
        <fullName evidence="4">Conotoxin</fullName>
    </recommendedName>
</protein>
<feature type="chain" id="PRO_5046297308" description="Conotoxin" evidence="1">
    <location>
        <begin position="21"/>
        <end position="75"/>
    </location>
</feature>
<evidence type="ECO:0000313" key="2">
    <source>
        <dbReference type="EMBL" id="CAK8695755.1"/>
    </source>
</evidence>
<dbReference type="EMBL" id="CAWYQH010000152">
    <property type="protein sequence ID" value="CAK8695755.1"/>
    <property type="molecule type" value="Genomic_DNA"/>
</dbReference>
<organism evidence="2 3">
    <name type="scientific">Clavelina lepadiformis</name>
    <name type="common">Light-bulb sea squirt</name>
    <name type="synonym">Ascidia lepadiformis</name>
    <dbReference type="NCBI Taxonomy" id="159417"/>
    <lineage>
        <taxon>Eukaryota</taxon>
        <taxon>Metazoa</taxon>
        <taxon>Chordata</taxon>
        <taxon>Tunicata</taxon>
        <taxon>Ascidiacea</taxon>
        <taxon>Aplousobranchia</taxon>
        <taxon>Clavelinidae</taxon>
        <taxon>Clavelina</taxon>
    </lineage>
</organism>
<accession>A0ABP0GW38</accession>
<keyword evidence="3" id="KW-1185">Reference proteome</keyword>
<evidence type="ECO:0000313" key="3">
    <source>
        <dbReference type="Proteomes" id="UP001642483"/>
    </source>
</evidence>
<comment type="caution">
    <text evidence="2">The sequence shown here is derived from an EMBL/GenBank/DDBJ whole genome shotgun (WGS) entry which is preliminary data.</text>
</comment>
<reference evidence="2 3" key="1">
    <citation type="submission" date="2024-02" db="EMBL/GenBank/DDBJ databases">
        <authorList>
            <person name="Daric V."/>
            <person name="Darras S."/>
        </authorList>
    </citation>
    <scope>NUCLEOTIDE SEQUENCE [LARGE SCALE GENOMIC DNA]</scope>
</reference>
<name>A0ABP0GW38_CLALP</name>
<gene>
    <name evidence="2" type="ORF">CVLEPA_LOCUS28979</name>
</gene>
<evidence type="ECO:0008006" key="4">
    <source>
        <dbReference type="Google" id="ProtNLM"/>
    </source>
</evidence>
<evidence type="ECO:0000256" key="1">
    <source>
        <dbReference type="SAM" id="SignalP"/>
    </source>
</evidence>
<sequence length="75" mass="8522">MSKFLLIAGILLLVTCATFSDPVRLHQSDDENGIMESLNQLRRWQRDVEEGEFKGVVKRFTCCDRPPFSPECCSG</sequence>
<proteinExistence type="predicted"/>